<evidence type="ECO:0000313" key="3">
    <source>
        <dbReference type="EMBL" id="SEH47370.1"/>
    </source>
</evidence>
<sequence length="171" mass="19561">MDFEEEYKQNRTQMKRIKNDDTKMFVAFAGNIIVAIWCFIAYILSWNKGVLLVAALAAAASVTGFISVYKKNTALSLVSGVLLIAEIITMFSVGSFTILGFAEFAAFAWVAVRSFKNINMYRWLEQQEGFPYFEPKQKEYDNNRAQWETKNPYAQKMAERQKNASGSMEEL</sequence>
<feature type="transmembrane region" description="Helical" evidence="2">
    <location>
        <begin position="81"/>
        <end position="112"/>
    </location>
</feature>
<keyword evidence="2" id="KW-0472">Membrane</keyword>
<protein>
    <submittedName>
        <fullName evidence="3">Uncharacterized protein</fullName>
    </submittedName>
</protein>
<name>A0A1H6IFZ7_RUMFL</name>
<dbReference type="RefSeq" id="WP_074714670.1">
    <property type="nucleotide sequence ID" value="NZ_FNWV01000002.1"/>
</dbReference>
<organism evidence="3 4">
    <name type="scientific">Ruminococcus flavefaciens</name>
    <dbReference type="NCBI Taxonomy" id="1265"/>
    <lineage>
        <taxon>Bacteria</taxon>
        <taxon>Bacillati</taxon>
        <taxon>Bacillota</taxon>
        <taxon>Clostridia</taxon>
        <taxon>Eubacteriales</taxon>
        <taxon>Oscillospiraceae</taxon>
        <taxon>Ruminococcus</taxon>
    </lineage>
</organism>
<keyword evidence="2" id="KW-0812">Transmembrane</keyword>
<dbReference type="EMBL" id="FNWV01000002">
    <property type="protein sequence ID" value="SEH47370.1"/>
    <property type="molecule type" value="Genomic_DNA"/>
</dbReference>
<evidence type="ECO:0000313" key="4">
    <source>
        <dbReference type="Proteomes" id="UP000183190"/>
    </source>
</evidence>
<feature type="region of interest" description="Disordered" evidence="1">
    <location>
        <begin position="151"/>
        <end position="171"/>
    </location>
</feature>
<reference evidence="3 4" key="1">
    <citation type="submission" date="2016-10" db="EMBL/GenBank/DDBJ databases">
        <authorList>
            <person name="de Groot N.N."/>
        </authorList>
    </citation>
    <scope>NUCLEOTIDE SEQUENCE [LARGE SCALE GENOMIC DNA]</scope>
    <source>
        <strain evidence="3 4">YAD2003</strain>
    </source>
</reference>
<evidence type="ECO:0000256" key="1">
    <source>
        <dbReference type="SAM" id="MobiDB-lite"/>
    </source>
</evidence>
<feature type="transmembrane region" description="Helical" evidence="2">
    <location>
        <begin position="24"/>
        <end position="44"/>
    </location>
</feature>
<proteinExistence type="predicted"/>
<evidence type="ECO:0000256" key="2">
    <source>
        <dbReference type="SAM" id="Phobius"/>
    </source>
</evidence>
<feature type="transmembrane region" description="Helical" evidence="2">
    <location>
        <begin position="50"/>
        <end position="69"/>
    </location>
</feature>
<keyword evidence="2" id="KW-1133">Transmembrane helix</keyword>
<dbReference type="AlphaFoldDB" id="A0A1H6IFZ7"/>
<accession>A0A1H6IFZ7</accession>
<gene>
    <name evidence="3" type="ORF">SAMN02910265_00889</name>
</gene>
<dbReference type="OrthoDB" id="1821781at2"/>
<dbReference type="Proteomes" id="UP000183190">
    <property type="component" value="Unassembled WGS sequence"/>
</dbReference>